<evidence type="ECO:0000259" key="4">
    <source>
        <dbReference type="Pfam" id="PF01778"/>
    </source>
</evidence>
<dbReference type="AlphaFoldDB" id="A0A2N5V297"/>
<keyword evidence="3" id="KW-0687">Ribonucleoprotein</keyword>
<proteinExistence type="inferred from homology"/>
<dbReference type="GO" id="GO:1990904">
    <property type="term" value="C:ribonucleoprotein complex"/>
    <property type="evidence" value="ECO:0007669"/>
    <property type="project" value="UniProtKB-KW"/>
</dbReference>
<evidence type="ECO:0000313" key="6">
    <source>
        <dbReference type="EMBL" id="PLW44026.1"/>
    </source>
</evidence>
<dbReference type="EMBL" id="PGCJ01000141">
    <property type="protein sequence ID" value="PLW44026.1"/>
    <property type="molecule type" value="Genomic_DNA"/>
</dbReference>
<dbReference type="PANTHER" id="PTHR10544">
    <property type="entry name" value="60S RIBOSOMAL PROTEIN L28"/>
    <property type="match status" value="1"/>
</dbReference>
<organism evidence="6 7">
    <name type="scientific">Puccinia coronata f. sp. avenae</name>
    <dbReference type="NCBI Taxonomy" id="200324"/>
    <lineage>
        <taxon>Eukaryota</taxon>
        <taxon>Fungi</taxon>
        <taxon>Dikarya</taxon>
        <taxon>Basidiomycota</taxon>
        <taxon>Pucciniomycotina</taxon>
        <taxon>Pucciniomycetes</taxon>
        <taxon>Pucciniales</taxon>
        <taxon>Pucciniaceae</taxon>
        <taxon>Puccinia</taxon>
    </lineage>
</organism>
<dbReference type="GO" id="GO:0003735">
    <property type="term" value="F:structural constituent of ribosome"/>
    <property type="evidence" value="ECO:0007669"/>
    <property type="project" value="InterPro"/>
</dbReference>
<dbReference type="InterPro" id="IPR029004">
    <property type="entry name" value="Ribosomal_eL28/Mak16"/>
</dbReference>
<comment type="caution">
    <text evidence="6">The sequence shown here is derived from an EMBL/GenBank/DDBJ whole genome shotgun (WGS) entry which is preliminary data.</text>
</comment>
<evidence type="ECO:0000313" key="7">
    <source>
        <dbReference type="Proteomes" id="UP000235388"/>
    </source>
</evidence>
<evidence type="ECO:0000313" key="8">
    <source>
        <dbReference type="Proteomes" id="UP000235392"/>
    </source>
</evidence>
<keyword evidence="7" id="KW-1185">Reference proteome</keyword>
<name>A0A2N5V297_9BASI</name>
<reference evidence="7 8" key="1">
    <citation type="submission" date="2017-11" db="EMBL/GenBank/DDBJ databases">
        <title>De novo assembly and phasing of dikaryotic genomes from two isolates of Puccinia coronata f. sp. avenae, the causal agent of oat crown rust.</title>
        <authorList>
            <person name="Miller M.E."/>
            <person name="Zhang Y."/>
            <person name="Omidvar V."/>
            <person name="Sperschneider J."/>
            <person name="Schwessinger B."/>
            <person name="Raley C."/>
            <person name="Palmer J.M."/>
            <person name="Garnica D."/>
            <person name="Upadhyaya N."/>
            <person name="Rathjen J."/>
            <person name="Taylor J.M."/>
            <person name="Park R.F."/>
            <person name="Dodds P.N."/>
            <person name="Hirsch C.D."/>
            <person name="Kianian S.F."/>
            <person name="Figueroa M."/>
        </authorList>
    </citation>
    <scope>NUCLEOTIDE SEQUENCE [LARGE SCALE GENOMIC DNA]</scope>
    <source>
        <strain evidence="6">12NC29</strain>
        <strain evidence="5">12SD80</strain>
    </source>
</reference>
<dbReference type="Proteomes" id="UP000235392">
    <property type="component" value="Unassembled WGS sequence"/>
</dbReference>
<evidence type="ECO:0000256" key="1">
    <source>
        <dbReference type="ARBA" id="ARBA00007926"/>
    </source>
</evidence>
<accession>A0A2N5V297</accession>
<sequence>MRGNRCGGWKNARVTAPRVARPSARAVPGDLLKAARRRRHHDPLPNRIQDSSRLHQMDNAGSADLQWFLVRGWNSRVVKRGGFMFSSEPGNLKNKHSPRYSGLIHPKPMSVTPAPSGGVLITTRKDSTNPRQLKAARNTVRVKGSMAGSRRAAGKAAKAAKNYRSDLARAAILRAARIAQSNVRSNKPKSA</sequence>
<evidence type="ECO:0000256" key="2">
    <source>
        <dbReference type="ARBA" id="ARBA00022980"/>
    </source>
</evidence>
<protein>
    <recommendedName>
        <fullName evidence="4">Ribosomal eL28/Mak16 domain-containing protein</fullName>
    </recommendedName>
</protein>
<dbReference type="GO" id="GO:0005840">
    <property type="term" value="C:ribosome"/>
    <property type="evidence" value="ECO:0007669"/>
    <property type="project" value="UniProtKB-KW"/>
</dbReference>
<keyword evidence="2" id="KW-0689">Ribosomal protein</keyword>
<dbReference type="InterPro" id="IPR002672">
    <property type="entry name" value="Ribosomal_eL28"/>
</dbReference>
<evidence type="ECO:0000256" key="3">
    <source>
        <dbReference type="ARBA" id="ARBA00023274"/>
    </source>
</evidence>
<dbReference type="STRING" id="200324.A0A2N5V297"/>
<feature type="domain" description="Ribosomal eL28/Mak16" evidence="4">
    <location>
        <begin position="65"/>
        <end position="181"/>
    </location>
</feature>
<dbReference type="EMBL" id="PGCI01000635">
    <property type="protein sequence ID" value="PLW23375.1"/>
    <property type="molecule type" value="Genomic_DNA"/>
</dbReference>
<dbReference type="Gene3D" id="3.30.390.110">
    <property type="match status" value="1"/>
</dbReference>
<dbReference type="OrthoDB" id="338850at2759"/>
<gene>
    <name evidence="6" type="ORF">PCANC_08567</name>
    <name evidence="5" type="ORF">PCASD_11902</name>
</gene>
<dbReference type="GO" id="GO:0006412">
    <property type="term" value="P:translation"/>
    <property type="evidence" value="ECO:0007669"/>
    <property type="project" value="InterPro"/>
</dbReference>
<comment type="similarity">
    <text evidence="1">Belongs to the eukaryotic ribosomal protein eL28 family.</text>
</comment>
<dbReference type="FunFam" id="3.30.390.110:FF:000004">
    <property type="entry name" value="Large subunit ribosomal protein L28e"/>
    <property type="match status" value="1"/>
</dbReference>
<dbReference type="Proteomes" id="UP000235388">
    <property type="component" value="Unassembled WGS sequence"/>
</dbReference>
<dbReference type="Pfam" id="PF01778">
    <property type="entry name" value="Ribosomal_L28e"/>
    <property type="match status" value="1"/>
</dbReference>
<evidence type="ECO:0000313" key="5">
    <source>
        <dbReference type="EMBL" id="PLW23375.1"/>
    </source>
</evidence>